<organism evidence="13 14">
    <name type="scientific">Ostreococcus tauri</name>
    <name type="common">Marine green alga</name>
    <dbReference type="NCBI Taxonomy" id="70448"/>
    <lineage>
        <taxon>Eukaryota</taxon>
        <taxon>Viridiplantae</taxon>
        <taxon>Chlorophyta</taxon>
        <taxon>Mamiellophyceae</taxon>
        <taxon>Mamiellales</taxon>
        <taxon>Bathycoccaceae</taxon>
        <taxon>Ostreococcus</taxon>
    </lineage>
</organism>
<keyword evidence="3" id="KW-0479">Metal-binding</keyword>
<dbReference type="STRING" id="70448.Q01BE7"/>
<feature type="domain" description="Peptidase M16 middle/third" evidence="11">
    <location>
        <begin position="426"/>
        <end position="714"/>
    </location>
</feature>
<dbReference type="GeneID" id="9834302"/>
<evidence type="ECO:0000313" key="14">
    <source>
        <dbReference type="Proteomes" id="UP000009170"/>
    </source>
</evidence>
<dbReference type="KEGG" id="ota:OT_ostta04g00870"/>
<dbReference type="InterPro" id="IPR050626">
    <property type="entry name" value="Peptidase_M16"/>
</dbReference>
<evidence type="ECO:0000256" key="2">
    <source>
        <dbReference type="ARBA" id="ARBA00022670"/>
    </source>
</evidence>
<comment type="caution">
    <text evidence="13">The sequence shown here is derived from an EMBL/GenBank/DDBJ whole genome shotgun (WGS) entry which is preliminary data.</text>
</comment>
<evidence type="ECO:0000259" key="12">
    <source>
        <dbReference type="Pfam" id="PF22456"/>
    </source>
</evidence>
<proteinExistence type="inferred from homology"/>
<dbReference type="EMBL" id="CAID01000004">
    <property type="protein sequence ID" value="CAL51499.1"/>
    <property type="molecule type" value="Genomic_DNA"/>
</dbReference>
<keyword evidence="2" id="KW-0645">Protease</keyword>
<dbReference type="OMA" id="INQVMEH"/>
<dbReference type="Pfam" id="PF22456">
    <property type="entry name" value="PqqF-like_C_4"/>
    <property type="match status" value="1"/>
</dbReference>
<accession>Q01BE7</accession>
<evidence type="ECO:0000256" key="5">
    <source>
        <dbReference type="ARBA" id="ARBA00022833"/>
    </source>
</evidence>
<evidence type="ECO:0000259" key="9">
    <source>
        <dbReference type="Pfam" id="PF00675"/>
    </source>
</evidence>
<feature type="domain" description="Peptidase M16 N-terminal" evidence="9">
    <location>
        <begin position="83"/>
        <end position="208"/>
    </location>
</feature>
<dbReference type="InParanoid" id="Q01BE7"/>
<dbReference type="InterPro" id="IPR032632">
    <property type="entry name" value="Peptidase_M16_M"/>
</dbReference>
<dbReference type="GO" id="GO:0006508">
    <property type="term" value="P:proteolysis"/>
    <property type="evidence" value="ECO:0007669"/>
    <property type="project" value="UniProtKB-KW"/>
</dbReference>
<evidence type="ECO:0000259" key="11">
    <source>
        <dbReference type="Pfam" id="PF16187"/>
    </source>
</evidence>
<evidence type="ECO:0000256" key="4">
    <source>
        <dbReference type="ARBA" id="ARBA00022801"/>
    </source>
</evidence>
<feature type="compositionally biased region" description="Acidic residues" evidence="8">
    <location>
        <begin position="63"/>
        <end position="75"/>
    </location>
</feature>
<dbReference type="PROSITE" id="PS00143">
    <property type="entry name" value="INSULINASE"/>
    <property type="match status" value="1"/>
</dbReference>
<dbReference type="AlphaFoldDB" id="Q01BE7"/>
<comment type="similarity">
    <text evidence="1 7">Belongs to the peptidase M16 family.</text>
</comment>
<dbReference type="InterPro" id="IPR054734">
    <property type="entry name" value="PqqF-like_C_4"/>
</dbReference>
<evidence type="ECO:0000256" key="1">
    <source>
        <dbReference type="ARBA" id="ARBA00007261"/>
    </source>
</evidence>
<reference evidence="14" key="1">
    <citation type="journal article" date="2006" name="Proc. Natl. Acad. Sci. U.S.A.">
        <title>Genome analysis of the smallest free-living eukaryote Ostreococcus tauri unveils many unique features.</title>
        <authorList>
            <person name="Derelle E."/>
            <person name="Ferraz C."/>
            <person name="Rombauts S."/>
            <person name="Rouze P."/>
            <person name="Worden A.Z."/>
            <person name="Robbens S."/>
            <person name="Partensky F."/>
            <person name="Degroeve S."/>
            <person name="Echeynie S."/>
            <person name="Cooke R."/>
            <person name="Saeys Y."/>
            <person name="Wuyts J."/>
            <person name="Jabbari K."/>
            <person name="Bowler C."/>
            <person name="Panaud O."/>
            <person name="Piegu B."/>
            <person name="Ball S.G."/>
            <person name="Ral J.-P."/>
            <person name="Bouget F.-Y."/>
            <person name="Piganeau G."/>
            <person name="De Baets B."/>
            <person name="Picard A."/>
            <person name="Delseny M."/>
            <person name="Demaille J."/>
            <person name="Van de Peer Y."/>
            <person name="Moreau H."/>
        </authorList>
    </citation>
    <scope>NUCLEOTIDE SEQUENCE [LARGE SCALE GENOMIC DNA]</scope>
    <source>
        <strain evidence="14">OTTH 0595 / CCAP 157/2 / RCC745</strain>
    </source>
</reference>
<dbReference type="Pfam" id="PF05193">
    <property type="entry name" value="Peptidase_M16_C"/>
    <property type="match status" value="1"/>
</dbReference>
<dbReference type="InterPro" id="IPR001431">
    <property type="entry name" value="Pept_M16_Zn_BS"/>
</dbReference>
<dbReference type="PANTHER" id="PTHR43690:SF18">
    <property type="entry name" value="INSULIN-DEGRADING ENZYME-RELATED"/>
    <property type="match status" value="1"/>
</dbReference>
<protein>
    <submittedName>
        <fullName evidence="13">Metalloenzyme, LuxS/M16 peptidase-like</fullName>
    </submittedName>
</protein>
<gene>
    <name evidence="13" type="ORF">OT_ostta04g00870</name>
</gene>
<dbReference type="InterPro" id="IPR007863">
    <property type="entry name" value="Peptidase_M16_C"/>
</dbReference>
<dbReference type="InterPro" id="IPR011249">
    <property type="entry name" value="Metalloenz_LuxS/M16"/>
</dbReference>
<dbReference type="OrthoDB" id="952271at2759"/>
<dbReference type="RefSeq" id="XP_003078619.1">
    <property type="nucleotide sequence ID" value="XM_003078571.1"/>
</dbReference>
<sequence>MAPTTALERLGEVKRPERDAKAYRRIRLKNGIEALLISDATLCGVDDENASEGEASEGSVMSEDGEGSDAGEEESAGGGMKLAACSVAFDVGYFADSVECEGLSHFLEHMVFMGSEAFPGENYFGEWLNEHWGSDNAMTDSENTVFYFECNPTNLREALDIFSGFFLSPLIKLDSVDREVTAVESEFERVVNNDSVRFELLLSSLARDGHPFGKFGWGNRASLTQSAPYKEGRLRDVLLEHWRRHYHAKRMSIAIVGAEDLDTLESWMVDIFGKMRADGDDAIDLEKTQPSPYADVVPIRVLTTQVKDGQTVSITHELPAWTQKNYKFKSAAYIETLLGHEGHGSLFAELKRRGWASDLRAGVGAGGIDSCSAGALFGTSISLTDEGLERVDDVIELFFAYINMLRTVGPQEWFWNEIKRLSEIDFRFREPEDAAEYTERLVADIRKFAPEDVLCGPDVYEAYKPDEIREIIDLMTPQRAIVVVQRHEWTGEGEGVEFEQWINFPFKKETITPSVLESWTKADAGDRLHYPAPNPYIASDFRIRTSLGDHGDALFSPSIVHECDVMRIWHRLDDRFLQPRSCLYFQVTLPNIPDGAFGMMLVQLFVAMCEDSVNESIYYPAHLAGMEVEICASASYSGFILTLEGLSDKLGELAISYFKTLTSLKIDPERFEKRKEERLRDIHNLCLNPARHATRSLEVLLKNKDATQDDKARALQAMTANDLQAFVDAIWEQAHVESLMIGNVTKEEACSIGAVVRECLPGAPIAENAWPEMRMATVPTGTHLFSVKAINDDETNSVVCFHFQIGESTWRGRAFVILMQSLMHEKLFDQLRTKETLGYSVSCSFESVHEILGYRVMVESAFHPPSFVSSRIAAFLRSFPEILQGLDDASYEKTRQSVVDDILAEDVNLRDEALRHWAHIVNQKYQFHRGRHVAQIVSEITKQEAADWCRQYIIPCFGVVSNSADMDSPASAPHTRHVMIHVHAKNHPIPEDSGLLSEIGSQHVSSIPPTVKGMGDAYFGVSAEFKKKWSLYPQQGCATVVDELIMPELSSVNRSVVRAGKRLDLDTDALQDKTPSLRSQWASDLQQMRGECGASCACRRTKKPVLPFVLPSK</sequence>
<dbReference type="InterPro" id="IPR011765">
    <property type="entry name" value="Pept_M16_N"/>
</dbReference>
<dbReference type="Gene3D" id="3.30.830.10">
    <property type="entry name" value="Metalloenzyme, LuxS/M16 peptidase-like"/>
    <property type="match status" value="4"/>
</dbReference>
<keyword evidence="6" id="KW-0482">Metalloprotease</keyword>
<feature type="domain" description="Peptidase M16 C-terminal" evidence="10">
    <location>
        <begin position="235"/>
        <end position="420"/>
    </location>
</feature>
<evidence type="ECO:0000256" key="8">
    <source>
        <dbReference type="SAM" id="MobiDB-lite"/>
    </source>
</evidence>
<feature type="domain" description="Coenzyme PQQ synthesis protein F-like C-terminal lobe" evidence="12">
    <location>
        <begin position="818"/>
        <end position="917"/>
    </location>
</feature>
<dbReference type="Proteomes" id="UP000009170">
    <property type="component" value="Unassembled WGS sequence"/>
</dbReference>
<keyword evidence="14" id="KW-1185">Reference proteome</keyword>
<dbReference type="GO" id="GO:0046872">
    <property type="term" value="F:metal ion binding"/>
    <property type="evidence" value="ECO:0007669"/>
    <property type="project" value="UniProtKB-KW"/>
</dbReference>
<dbReference type="SUPFAM" id="SSF63411">
    <property type="entry name" value="LuxS/MPP-like metallohydrolase"/>
    <property type="match status" value="4"/>
</dbReference>
<dbReference type="GO" id="GO:0005737">
    <property type="term" value="C:cytoplasm"/>
    <property type="evidence" value="ECO:0007669"/>
    <property type="project" value="UniProtKB-ARBA"/>
</dbReference>
<dbReference type="FunFam" id="3.30.830.10:FF:000005">
    <property type="entry name" value="nardilysin isoform X1"/>
    <property type="match status" value="1"/>
</dbReference>
<evidence type="ECO:0000256" key="3">
    <source>
        <dbReference type="ARBA" id="ARBA00022723"/>
    </source>
</evidence>
<dbReference type="PANTHER" id="PTHR43690">
    <property type="entry name" value="NARDILYSIN"/>
    <property type="match status" value="1"/>
</dbReference>
<keyword evidence="5" id="KW-0862">Zinc</keyword>
<keyword evidence="4" id="KW-0378">Hydrolase</keyword>
<reference evidence="13 14" key="2">
    <citation type="journal article" date="2014" name="BMC Genomics">
        <title>An improved genome of the model marine alga Ostreococcus tauri unfolds by assessing Illumina de novo assemblies.</title>
        <authorList>
            <person name="Blanc-Mathieu R."/>
            <person name="Verhelst B."/>
            <person name="Derelle E."/>
            <person name="Rombauts S."/>
            <person name="Bouget F.Y."/>
            <person name="Carre I."/>
            <person name="Chateau A."/>
            <person name="Eyre-Walker A."/>
            <person name="Grimsley N."/>
            <person name="Moreau H."/>
            <person name="Piegu B."/>
            <person name="Rivals E."/>
            <person name="Schackwitz W."/>
            <person name="Van de Peer Y."/>
            <person name="Piganeau G."/>
        </authorList>
    </citation>
    <scope>NUCLEOTIDE SEQUENCE [LARGE SCALE GENOMIC DNA]</scope>
    <source>
        <strain evidence="14">OTTH 0595 / CCAP 157/2 / RCC745</strain>
    </source>
</reference>
<dbReference type="Pfam" id="PF16187">
    <property type="entry name" value="Peptidase_M16_M"/>
    <property type="match status" value="1"/>
</dbReference>
<feature type="region of interest" description="Disordered" evidence="8">
    <location>
        <begin position="47"/>
        <end position="76"/>
    </location>
</feature>
<dbReference type="Pfam" id="PF00675">
    <property type="entry name" value="Peptidase_M16"/>
    <property type="match status" value="1"/>
</dbReference>
<name>Q01BE7_OSTTA</name>
<evidence type="ECO:0000256" key="7">
    <source>
        <dbReference type="RuleBase" id="RU004447"/>
    </source>
</evidence>
<evidence type="ECO:0000313" key="13">
    <source>
        <dbReference type="EMBL" id="CAL51499.1"/>
    </source>
</evidence>
<evidence type="ECO:0000259" key="10">
    <source>
        <dbReference type="Pfam" id="PF05193"/>
    </source>
</evidence>
<evidence type="ECO:0000256" key="6">
    <source>
        <dbReference type="ARBA" id="ARBA00023049"/>
    </source>
</evidence>
<dbReference type="FunCoup" id="Q01BE7">
    <property type="interactions" value="759"/>
</dbReference>
<dbReference type="GO" id="GO:0004222">
    <property type="term" value="F:metalloendopeptidase activity"/>
    <property type="evidence" value="ECO:0007669"/>
    <property type="project" value="InterPro"/>
</dbReference>